<comment type="caution">
    <text evidence="6">Lacks conserved residue(s) required for the propagation of feature annotation.</text>
</comment>
<comment type="similarity">
    <text evidence="6">Belongs to the RuvA family.</text>
</comment>
<dbReference type="GO" id="GO:0006310">
    <property type="term" value="P:DNA recombination"/>
    <property type="evidence" value="ECO:0007669"/>
    <property type="project" value="UniProtKB-UniRule"/>
</dbReference>
<evidence type="ECO:0000256" key="1">
    <source>
        <dbReference type="ARBA" id="ARBA00022490"/>
    </source>
</evidence>
<reference evidence="8 9" key="1">
    <citation type="submission" date="2019-05" db="EMBL/GenBank/DDBJ databases">
        <title>Draft Whole-Genome sequence of the green sulfur bacterium Prosthecochloris vibrioformis DSM 260.</title>
        <authorList>
            <person name="Meyer T.E."/>
            <person name="Kyndt J.A."/>
        </authorList>
    </citation>
    <scope>NUCLEOTIDE SEQUENCE [LARGE SCALE GENOMIC DNA]</scope>
    <source>
        <strain evidence="8 9">DSM 260</strain>
    </source>
</reference>
<dbReference type="GO" id="GO:0009379">
    <property type="term" value="C:Holliday junction helicase complex"/>
    <property type="evidence" value="ECO:0007669"/>
    <property type="project" value="InterPro"/>
</dbReference>
<evidence type="ECO:0000256" key="4">
    <source>
        <dbReference type="ARBA" id="ARBA00023172"/>
    </source>
</evidence>
<dbReference type="SUPFAM" id="SSF47781">
    <property type="entry name" value="RuvA domain 2-like"/>
    <property type="match status" value="1"/>
</dbReference>
<dbReference type="Gene3D" id="2.40.50.140">
    <property type="entry name" value="Nucleic acid-binding proteins"/>
    <property type="match status" value="1"/>
</dbReference>
<dbReference type="Proteomes" id="UP000309544">
    <property type="component" value="Unassembled WGS sequence"/>
</dbReference>
<comment type="subunit">
    <text evidence="6">Homotetramer. Forms an RuvA(8)-RuvB(12)-Holliday junction (HJ) complex. HJ DNA is sandwiched between 2 RuvA tetramers; dsDNA enters through RuvA and exits via RuvB. An RuvB hexamer assembles on each DNA strand where it exits the tetramer. Each RuvB hexamer is contacted by two RuvA subunits (via domain III) on 2 adjacent RuvB subunits; this complex drives branch migration. In the full resolvosome a probable DNA-RuvA(4)-RuvB(12)-RuvC(2) complex forms which resolves the HJ.</text>
</comment>
<keyword evidence="5 6" id="KW-0234">DNA repair</keyword>
<dbReference type="InterPro" id="IPR010994">
    <property type="entry name" value="RuvA_2-like"/>
</dbReference>
<dbReference type="Pfam" id="PF01330">
    <property type="entry name" value="RuvA_N"/>
    <property type="match status" value="1"/>
</dbReference>
<dbReference type="Gene3D" id="1.10.8.10">
    <property type="entry name" value="DNA helicase RuvA subunit, C-terminal domain"/>
    <property type="match status" value="1"/>
</dbReference>
<dbReference type="InterPro" id="IPR003583">
    <property type="entry name" value="Hlx-hairpin-Hlx_DNA-bd_motif"/>
</dbReference>
<organism evidence="8 9">
    <name type="scientific">Prosthecochloris vibrioformis</name>
    <name type="common">Chlorobium vibrioforme</name>
    <dbReference type="NCBI Taxonomy" id="1098"/>
    <lineage>
        <taxon>Bacteria</taxon>
        <taxon>Pseudomonadati</taxon>
        <taxon>Chlorobiota</taxon>
        <taxon>Chlorobiia</taxon>
        <taxon>Chlorobiales</taxon>
        <taxon>Chlorobiaceae</taxon>
        <taxon>Prosthecochloris</taxon>
    </lineage>
</organism>
<dbReference type="GO" id="GO:0048476">
    <property type="term" value="C:Holliday junction resolvase complex"/>
    <property type="evidence" value="ECO:0007669"/>
    <property type="project" value="UniProtKB-UniRule"/>
</dbReference>
<dbReference type="InterPro" id="IPR000085">
    <property type="entry name" value="RuvA"/>
</dbReference>
<dbReference type="GO" id="GO:0000400">
    <property type="term" value="F:four-way junction DNA binding"/>
    <property type="evidence" value="ECO:0007669"/>
    <property type="project" value="UniProtKB-UniRule"/>
</dbReference>
<evidence type="ECO:0000256" key="6">
    <source>
        <dbReference type="HAMAP-Rule" id="MF_00031"/>
    </source>
</evidence>
<dbReference type="RefSeq" id="WP_068866269.1">
    <property type="nucleotide sequence ID" value="NZ_VDCI01000004.1"/>
</dbReference>
<evidence type="ECO:0000256" key="5">
    <source>
        <dbReference type="ARBA" id="ARBA00023204"/>
    </source>
</evidence>
<dbReference type="CDD" id="cd14332">
    <property type="entry name" value="UBA_RuvA_C"/>
    <property type="match status" value="1"/>
</dbReference>
<gene>
    <name evidence="6 8" type="primary">ruvA</name>
    <name evidence="8" type="ORF">FGF68_06095</name>
</gene>
<keyword evidence="9" id="KW-1185">Reference proteome</keyword>
<dbReference type="NCBIfam" id="TIGR00084">
    <property type="entry name" value="ruvA"/>
    <property type="match status" value="1"/>
</dbReference>
<evidence type="ECO:0000313" key="9">
    <source>
        <dbReference type="Proteomes" id="UP000309544"/>
    </source>
</evidence>
<dbReference type="EMBL" id="VDCI01000004">
    <property type="protein sequence ID" value="TNJ36635.1"/>
    <property type="molecule type" value="Genomic_DNA"/>
</dbReference>
<keyword evidence="2 6" id="KW-0227">DNA damage</keyword>
<comment type="domain">
    <text evidence="6">Has three domains with a flexible linker between the domains II and III and assumes an 'L' shape. Domain III is highly mobile and contacts RuvB.</text>
</comment>
<dbReference type="GO" id="GO:0005524">
    <property type="term" value="F:ATP binding"/>
    <property type="evidence" value="ECO:0007669"/>
    <property type="project" value="InterPro"/>
</dbReference>
<dbReference type="InterPro" id="IPR013849">
    <property type="entry name" value="DNA_helicase_Holl-junc_RuvA_I"/>
</dbReference>
<accession>A0A5C4S069</accession>
<evidence type="ECO:0000256" key="3">
    <source>
        <dbReference type="ARBA" id="ARBA00023125"/>
    </source>
</evidence>
<protein>
    <recommendedName>
        <fullName evidence="6">Holliday junction branch migration complex subunit RuvA</fullName>
    </recommendedName>
</protein>
<keyword evidence="3 6" id="KW-0238">DNA-binding</keyword>
<dbReference type="HAMAP" id="MF_00031">
    <property type="entry name" value="DNA_HJ_migration_RuvA"/>
    <property type="match status" value="1"/>
</dbReference>
<dbReference type="AlphaFoldDB" id="A0A5C4S069"/>
<dbReference type="Gene3D" id="1.10.150.20">
    <property type="entry name" value="5' to 3' exonuclease, C-terminal subdomain"/>
    <property type="match status" value="1"/>
</dbReference>
<keyword evidence="1 6" id="KW-0963">Cytoplasm</keyword>
<evidence type="ECO:0000259" key="7">
    <source>
        <dbReference type="SMART" id="SM00278"/>
    </source>
</evidence>
<dbReference type="GO" id="GO:0009378">
    <property type="term" value="F:four-way junction helicase activity"/>
    <property type="evidence" value="ECO:0007669"/>
    <property type="project" value="InterPro"/>
</dbReference>
<comment type="caution">
    <text evidence="8">The sequence shown here is derived from an EMBL/GenBank/DDBJ whole genome shotgun (WGS) entry which is preliminary data.</text>
</comment>
<dbReference type="InterPro" id="IPR012340">
    <property type="entry name" value="NA-bd_OB-fold"/>
</dbReference>
<keyword evidence="4 6" id="KW-0233">DNA recombination</keyword>
<dbReference type="InterPro" id="IPR036267">
    <property type="entry name" value="RuvA_C_sf"/>
</dbReference>
<feature type="region of interest" description="Domain I" evidence="6">
    <location>
        <begin position="1"/>
        <end position="64"/>
    </location>
</feature>
<comment type="subcellular location">
    <subcellularLocation>
        <location evidence="6">Cytoplasm</location>
    </subcellularLocation>
</comment>
<evidence type="ECO:0000256" key="2">
    <source>
        <dbReference type="ARBA" id="ARBA00022763"/>
    </source>
</evidence>
<sequence>MFAYFRGELVVSSREEAVVDVVGVGYLLSISDSTFRRLPALGSEVTLLAHLQVKEDLMQLYGFIDEEERQLFRLLLSITGVGPKLALAILSGLPVQEIQEAIMANVPEKLFGITGVGRKTAGRIILELRDRILKLHEKGAKGKTAVSMPALDVSEDALQALLTLGFSKSSAEEAVSAALQGMDRPSVEEVVRIALQHIRNH</sequence>
<evidence type="ECO:0000313" key="8">
    <source>
        <dbReference type="EMBL" id="TNJ36635.1"/>
    </source>
</evidence>
<proteinExistence type="inferred from homology"/>
<dbReference type="GO" id="GO:0005737">
    <property type="term" value="C:cytoplasm"/>
    <property type="evidence" value="ECO:0007669"/>
    <property type="project" value="UniProtKB-SubCell"/>
</dbReference>
<dbReference type="Pfam" id="PF14520">
    <property type="entry name" value="HHH_5"/>
    <property type="match status" value="1"/>
</dbReference>
<dbReference type="Pfam" id="PF07499">
    <property type="entry name" value="RuvA_C"/>
    <property type="match status" value="1"/>
</dbReference>
<dbReference type="GO" id="GO:0006281">
    <property type="term" value="P:DNA repair"/>
    <property type="evidence" value="ECO:0007669"/>
    <property type="project" value="UniProtKB-UniRule"/>
</dbReference>
<feature type="domain" description="Helix-hairpin-helix DNA-binding motif class 1" evidence="7">
    <location>
        <begin position="73"/>
        <end position="92"/>
    </location>
</feature>
<name>A0A5C4S069_PROVB</name>
<feature type="region of interest" description="Domain III" evidence="6">
    <location>
        <begin position="153"/>
        <end position="201"/>
    </location>
</feature>
<dbReference type="SUPFAM" id="SSF50249">
    <property type="entry name" value="Nucleic acid-binding proteins"/>
    <property type="match status" value="1"/>
</dbReference>
<dbReference type="InterPro" id="IPR011114">
    <property type="entry name" value="RuvA_C"/>
</dbReference>
<comment type="function">
    <text evidence="6">The RuvA-RuvB-RuvC complex processes Holliday junction (HJ) DNA during genetic recombination and DNA repair, while the RuvA-RuvB complex plays an important role in the rescue of blocked DNA replication forks via replication fork reversal (RFR). RuvA specifically binds to HJ cruciform DNA, conferring on it an open structure. The RuvB hexamer acts as an ATP-dependent pump, pulling dsDNA into and through the RuvAB complex. HJ branch migration allows RuvC to scan DNA until it finds its consensus sequence, where it cleaves and resolves the cruciform DNA.</text>
</comment>
<dbReference type="SUPFAM" id="SSF46929">
    <property type="entry name" value="DNA helicase RuvA subunit, C-terminal domain"/>
    <property type="match status" value="1"/>
</dbReference>
<feature type="domain" description="Helix-hairpin-helix DNA-binding motif class 1" evidence="7">
    <location>
        <begin position="108"/>
        <end position="127"/>
    </location>
</feature>
<dbReference type="SMART" id="SM00278">
    <property type="entry name" value="HhH1"/>
    <property type="match status" value="2"/>
</dbReference>